<accession>A0A9P6CFU9</accession>
<evidence type="ECO:0000256" key="1">
    <source>
        <dbReference type="ARBA" id="ARBA00007223"/>
    </source>
</evidence>
<keyword evidence="2 6" id="KW-0396">Initiation factor</keyword>
<feature type="domain" description="S1 motif" evidence="5">
    <location>
        <begin position="12"/>
        <end position="83"/>
    </location>
</feature>
<dbReference type="PROSITE" id="PS50126">
    <property type="entry name" value="S1"/>
    <property type="match status" value="1"/>
</dbReference>
<sequence length="351" mass="38850">MRYYEQKYPEVDELVMVQVRQIAEMGAYVKLLEYDNTEGMILLSELSRRRIRSVQKLIRVGRNEVVVVLRVDKEKGYIDLSKRRVSPEDIVKCEERYMKSKTVASILRHVASKLPSASAEAEAEAADAPAAEPVEKESKKARRARQAAGEEDIPEQEIPGSGPNEEERLEMLYDTIGWPLGKKYGHPYDAFKLSLAEPDAVFASLEKPVPASTHVLLMATIARRLTPQPIKLRADIELTCYTPAGIDAIKKALRAGEKASSEAVPIKAKLVAPPLYVLSTNATDKYAAVERLERAIESIQSTIEDQGGSLVVKMKPKAVSETEEQDLAQLMAKAGQENAEVSGDEDEEDAA</sequence>
<dbReference type="FunFam" id="2.40.50.140:FF:000015">
    <property type="entry name" value="Eukaryotic translation initiation factor 2 subunit alpha"/>
    <property type="match status" value="1"/>
</dbReference>
<name>A0A9P6CFU9_9AGAR</name>
<dbReference type="Pfam" id="PF07541">
    <property type="entry name" value="EIF_2_alpha"/>
    <property type="match status" value="1"/>
</dbReference>
<dbReference type="CDD" id="cd04452">
    <property type="entry name" value="S1_IF2_alpha"/>
    <property type="match status" value="1"/>
</dbReference>
<dbReference type="Gene3D" id="2.40.50.140">
    <property type="entry name" value="Nucleic acid-binding proteins"/>
    <property type="match status" value="1"/>
</dbReference>
<protein>
    <submittedName>
        <fullName evidence="6">Eukaryotic translation initiation factor 2 alpha subunit-domain-containing protein</fullName>
    </submittedName>
</protein>
<dbReference type="Gene3D" id="3.30.70.1130">
    <property type="entry name" value="EIF_2_alpha"/>
    <property type="match status" value="1"/>
</dbReference>
<dbReference type="SMART" id="SM00316">
    <property type="entry name" value="S1"/>
    <property type="match status" value="1"/>
</dbReference>
<dbReference type="SUPFAM" id="SSF50249">
    <property type="entry name" value="Nucleic acid-binding proteins"/>
    <property type="match status" value="1"/>
</dbReference>
<evidence type="ECO:0000256" key="4">
    <source>
        <dbReference type="SAM" id="MobiDB-lite"/>
    </source>
</evidence>
<dbReference type="SUPFAM" id="SSF110993">
    <property type="entry name" value="eIF-2-alpha, C-terminal domain"/>
    <property type="match status" value="1"/>
</dbReference>
<dbReference type="GO" id="GO:0005850">
    <property type="term" value="C:eukaryotic translation initiation factor 2 complex"/>
    <property type="evidence" value="ECO:0007669"/>
    <property type="project" value="TreeGrafter"/>
</dbReference>
<reference evidence="6" key="1">
    <citation type="submission" date="2020-11" db="EMBL/GenBank/DDBJ databases">
        <authorList>
            <consortium name="DOE Joint Genome Institute"/>
            <person name="Ahrendt S."/>
            <person name="Riley R."/>
            <person name="Andreopoulos W."/>
            <person name="Labutti K."/>
            <person name="Pangilinan J."/>
            <person name="Ruiz-Duenas F.J."/>
            <person name="Barrasa J.M."/>
            <person name="Sanchez-Garcia M."/>
            <person name="Camarero S."/>
            <person name="Miyauchi S."/>
            <person name="Serrano A."/>
            <person name="Linde D."/>
            <person name="Babiker R."/>
            <person name="Drula E."/>
            <person name="Ayuso-Fernandez I."/>
            <person name="Pacheco R."/>
            <person name="Padilla G."/>
            <person name="Ferreira P."/>
            <person name="Barriuso J."/>
            <person name="Kellner H."/>
            <person name="Castanera R."/>
            <person name="Alfaro M."/>
            <person name="Ramirez L."/>
            <person name="Pisabarro A.G."/>
            <person name="Kuo A."/>
            <person name="Tritt A."/>
            <person name="Lipzen A."/>
            <person name="He G."/>
            <person name="Yan M."/>
            <person name="Ng V."/>
            <person name="Cullen D."/>
            <person name="Martin F."/>
            <person name="Rosso M.-N."/>
            <person name="Henrissat B."/>
            <person name="Hibbett D."/>
            <person name="Martinez A.T."/>
            <person name="Grigoriev I.V."/>
        </authorList>
    </citation>
    <scope>NUCLEOTIDE SEQUENCE</scope>
    <source>
        <strain evidence="6">CBS 247.69</strain>
    </source>
</reference>
<keyword evidence="7" id="KW-1185">Reference proteome</keyword>
<dbReference type="GO" id="GO:0003723">
    <property type="term" value="F:RNA binding"/>
    <property type="evidence" value="ECO:0007669"/>
    <property type="project" value="InterPro"/>
</dbReference>
<evidence type="ECO:0000313" key="7">
    <source>
        <dbReference type="Proteomes" id="UP000807353"/>
    </source>
</evidence>
<evidence type="ECO:0000259" key="5">
    <source>
        <dbReference type="PROSITE" id="PS50126"/>
    </source>
</evidence>
<dbReference type="InterPro" id="IPR011488">
    <property type="entry name" value="TIF_2_asu"/>
</dbReference>
<proteinExistence type="inferred from homology"/>
<dbReference type="EMBL" id="MU150296">
    <property type="protein sequence ID" value="KAF9460570.1"/>
    <property type="molecule type" value="Genomic_DNA"/>
</dbReference>
<dbReference type="InterPro" id="IPR044126">
    <property type="entry name" value="S1_IF2_alpha"/>
</dbReference>
<dbReference type="GO" id="GO:0033290">
    <property type="term" value="C:eukaryotic 48S preinitiation complex"/>
    <property type="evidence" value="ECO:0007669"/>
    <property type="project" value="TreeGrafter"/>
</dbReference>
<dbReference type="PANTHER" id="PTHR10602">
    <property type="entry name" value="EUKARYOTIC TRANSLATION INITIATION FACTOR 2 SUBUNIT 1"/>
    <property type="match status" value="1"/>
</dbReference>
<dbReference type="InterPro" id="IPR024054">
    <property type="entry name" value="TIF2_asu_middle_sf"/>
</dbReference>
<feature type="region of interest" description="Disordered" evidence="4">
    <location>
        <begin position="121"/>
        <end position="166"/>
    </location>
</feature>
<dbReference type="SUPFAM" id="SSF116742">
    <property type="entry name" value="eIF2alpha middle domain-like"/>
    <property type="match status" value="2"/>
</dbReference>
<comment type="caution">
    <text evidence="6">The sequence shown here is derived from an EMBL/GenBank/DDBJ whole genome shotgun (WGS) entry which is preliminary data.</text>
</comment>
<dbReference type="PANTHER" id="PTHR10602:SF0">
    <property type="entry name" value="EUKARYOTIC TRANSLATION INITIATION FACTOR 2 SUBUNIT 1"/>
    <property type="match status" value="1"/>
</dbReference>
<feature type="compositionally biased region" description="Low complexity" evidence="4">
    <location>
        <begin position="121"/>
        <end position="132"/>
    </location>
</feature>
<keyword evidence="3" id="KW-0648">Protein biosynthesis</keyword>
<dbReference type="InterPro" id="IPR003029">
    <property type="entry name" value="S1_domain"/>
</dbReference>
<dbReference type="Pfam" id="PF00575">
    <property type="entry name" value="S1"/>
    <property type="match status" value="1"/>
</dbReference>
<dbReference type="InterPro" id="IPR024055">
    <property type="entry name" value="TIF2_asu_C"/>
</dbReference>
<dbReference type="Proteomes" id="UP000807353">
    <property type="component" value="Unassembled WGS sequence"/>
</dbReference>
<dbReference type="GO" id="GO:0003743">
    <property type="term" value="F:translation initiation factor activity"/>
    <property type="evidence" value="ECO:0007669"/>
    <property type="project" value="UniProtKB-KW"/>
</dbReference>
<dbReference type="AlphaFoldDB" id="A0A9P6CFU9"/>
<dbReference type="InterPro" id="IPR012340">
    <property type="entry name" value="NA-bd_OB-fold"/>
</dbReference>
<evidence type="ECO:0000256" key="3">
    <source>
        <dbReference type="ARBA" id="ARBA00022917"/>
    </source>
</evidence>
<dbReference type="OrthoDB" id="1685042at2759"/>
<comment type="similarity">
    <text evidence="1">Belongs to the eIF-2-alpha family.</text>
</comment>
<evidence type="ECO:0000256" key="2">
    <source>
        <dbReference type="ARBA" id="ARBA00022540"/>
    </source>
</evidence>
<gene>
    <name evidence="6" type="ORF">BDZ94DRAFT_1299772</name>
</gene>
<dbReference type="Gene3D" id="1.10.150.190">
    <property type="entry name" value="Translation initiation factor 2, subunit 1, domain 2"/>
    <property type="match status" value="1"/>
</dbReference>
<dbReference type="GO" id="GO:0043022">
    <property type="term" value="F:ribosome binding"/>
    <property type="evidence" value="ECO:0007669"/>
    <property type="project" value="TreeGrafter"/>
</dbReference>
<dbReference type="FunFam" id="3.30.70.1130:FF:000001">
    <property type="entry name" value="Eukaryotic translation initiation factor 2 subunit 1"/>
    <property type="match status" value="1"/>
</dbReference>
<organism evidence="6 7">
    <name type="scientific">Collybia nuda</name>
    <dbReference type="NCBI Taxonomy" id="64659"/>
    <lineage>
        <taxon>Eukaryota</taxon>
        <taxon>Fungi</taxon>
        <taxon>Dikarya</taxon>
        <taxon>Basidiomycota</taxon>
        <taxon>Agaricomycotina</taxon>
        <taxon>Agaricomycetes</taxon>
        <taxon>Agaricomycetidae</taxon>
        <taxon>Agaricales</taxon>
        <taxon>Tricholomatineae</taxon>
        <taxon>Clitocybaceae</taxon>
        <taxon>Collybia</taxon>
    </lineage>
</organism>
<evidence type="ECO:0000313" key="6">
    <source>
        <dbReference type="EMBL" id="KAF9460570.1"/>
    </source>
</evidence>